<feature type="transmembrane region" description="Helical" evidence="1">
    <location>
        <begin position="236"/>
        <end position="264"/>
    </location>
</feature>
<accession>A0AA39UFY6</accession>
<organism evidence="3 4">
    <name type="scientific">Armillaria novae-zelandiae</name>
    <dbReference type="NCBI Taxonomy" id="153914"/>
    <lineage>
        <taxon>Eukaryota</taxon>
        <taxon>Fungi</taxon>
        <taxon>Dikarya</taxon>
        <taxon>Basidiomycota</taxon>
        <taxon>Agaricomycotina</taxon>
        <taxon>Agaricomycetes</taxon>
        <taxon>Agaricomycetidae</taxon>
        <taxon>Agaricales</taxon>
        <taxon>Marasmiineae</taxon>
        <taxon>Physalacriaceae</taxon>
        <taxon>Armillaria</taxon>
    </lineage>
</organism>
<keyword evidence="1" id="KW-0472">Membrane</keyword>
<dbReference type="Pfam" id="PF20152">
    <property type="entry name" value="DUF6534"/>
    <property type="match status" value="1"/>
</dbReference>
<evidence type="ECO:0000259" key="2">
    <source>
        <dbReference type="Pfam" id="PF20152"/>
    </source>
</evidence>
<protein>
    <recommendedName>
        <fullName evidence="2">DUF6534 domain-containing protein</fullName>
    </recommendedName>
</protein>
<dbReference type="PANTHER" id="PTHR40465">
    <property type="entry name" value="CHROMOSOME 1, WHOLE GENOME SHOTGUN SEQUENCE"/>
    <property type="match status" value="1"/>
</dbReference>
<dbReference type="Proteomes" id="UP001175227">
    <property type="component" value="Unassembled WGS sequence"/>
</dbReference>
<proteinExistence type="predicted"/>
<dbReference type="PANTHER" id="PTHR40465:SF1">
    <property type="entry name" value="DUF6534 DOMAIN-CONTAINING PROTEIN"/>
    <property type="match status" value="1"/>
</dbReference>
<keyword evidence="1" id="KW-0812">Transmembrane</keyword>
<sequence length="373" mass="41591">MPEKFENTFGCMFISFSLDLMCYGAGFLVVLQYFRRGYGSKDSVIIQTMVVALGYQQPPFHTGRTTVHVTTFIAWAYDDLISRFGAFERLDAMPRTALVQLLAIYMVSFISQCFFTTRIWILTHKWYLAGPIAILALINISTCGNHTNDAKVLQKQYLCPLQSEHVFLSGIGGTFSNLINTEVGLCQHNESASIDRTQKVTSLQAAATAACDLLITATLCWILNKKRTGIKTTDTLLDNLIILAINRGAVTSLAALFNLILFVWRPEAMIFCQFYVLSVVGRSLRDNGRDAVTLPLEPMSGSDSSAGGSGGVQVIALVNVSCELERWFTAWFTQLHHYVCRLMSRSGRTCCARLTILVNTWDPSSRRCLVIWV</sequence>
<feature type="transmembrane region" description="Helical" evidence="1">
    <location>
        <begin position="97"/>
        <end position="121"/>
    </location>
</feature>
<evidence type="ECO:0000313" key="3">
    <source>
        <dbReference type="EMBL" id="KAK0487767.1"/>
    </source>
</evidence>
<keyword evidence="4" id="KW-1185">Reference proteome</keyword>
<evidence type="ECO:0000313" key="4">
    <source>
        <dbReference type="Proteomes" id="UP001175227"/>
    </source>
</evidence>
<dbReference type="AlphaFoldDB" id="A0AA39UFY6"/>
<reference evidence="3" key="1">
    <citation type="submission" date="2023-06" db="EMBL/GenBank/DDBJ databases">
        <authorList>
            <consortium name="Lawrence Berkeley National Laboratory"/>
            <person name="Ahrendt S."/>
            <person name="Sahu N."/>
            <person name="Indic B."/>
            <person name="Wong-Bajracharya J."/>
            <person name="Merenyi Z."/>
            <person name="Ke H.-M."/>
            <person name="Monk M."/>
            <person name="Kocsube S."/>
            <person name="Drula E."/>
            <person name="Lipzen A."/>
            <person name="Balint B."/>
            <person name="Henrissat B."/>
            <person name="Andreopoulos B."/>
            <person name="Martin F.M."/>
            <person name="Harder C.B."/>
            <person name="Rigling D."/>
            <person name="Ford K.L."/>
            <person name="Foster G.D."/>
            <person name="Pangilinan J."/>
            <person name="Papanicolaou A."/>
            <person name="Barry K."/>
            <person name="LaButti K."/>
            <person name="Viragh M."/>
            <person name="Koriabine M."/>
            <person name="Yan M."/>
            <person name="Riley R."/>
            <person name="Champramary S."/>
            <person name="Plett K.L."/>
            <person name="Tsai I.J."/>
            <person name="Slot J."/>
            <person name="Sipos G."/>
            <person name="Plett J."/>
            <person name="Nagy L.G."/>
            <person name="Grigoriev I.V."/>
        </authorList>
    </citation>
    <scope>NUCLEOTIDE SEQUENCE</scope>
    <source>
        <strain evidence="3">ICMP 16352</strain>
    </source>
</reference>
<dbReference type="InterPro" id="IPR045339">
    <property type="entry name" value="DUF6534"/>
</dbReference>
<feature type="transmembrane region" description="Helical" evidence="1">
    <location>
        <begin position="12"/>
        <end position="34"/>
    </location>
</feature>
<name>A0AA39UFY6_9AGAR</name>
<evidence type="ECO:0000256" key="1">
    <source>
        <dbReference type="SAM" id="Phobius"/>
    </source>
</evidence>
<comment type="caution">
    <text evidence="3">The sequence shown here is derived from an EMBL/GenBank/DDBJ whole genome shotgun (WGS) entry which is preliminary data.</text>
</comment>
<feature type="transmembrane region" description="Helical" evidence="1">
    <location>
        <begin position="203"/>
        <end position="224"/>
    </location>
</feature>
<gene>
    <name evidence="3" type="ORF">IW261DRAFT_1415388</name>
</gene>
<dbReference type="EMBL" id="JAUEPR010000003">
    <property type="protein sequence ID" value="KAK0487767.1"/>
    <property type="molecule type" value="Genomic_DNA"/>
</dbReference>
<feature type="domain" description="DUF6534" evidence="2">
    <location>
        <begin position="208"/>
        <end position="278"/>
    </location>
</feature>
<keyword evidence="1" id="KW-1133">Transmembrane helix</keyword>